<evidence type="ECO:0000256" key="1">
    <source>
        <dbReference type="PROSITE-ProRule" id="PRU10141"/>
    </source>
</evidence>
<dbReference type="InterPro" id="IPR008266">
    <property type="entry name" value="Tyr_kinase_AS"/>
</dbReference>
<feature type="region of interest" description="Disordered" evidence="2">
    <location>
        <begin position="203"/>
        <end position="276"/>
    </location>
</feature>
<dbReference type="Gene3D" id="1.10.287.110">
    <property type="entry name" value="DnaJ domain"/>
    <property type="match status" value="1"/>
</dbReference>
<dbReference type="Pfam" id="PF07714">
    <property type="entry name" value="PK_Tyr_Ser-Thr"/>
    <property type="match status" value="1"/>
</dbReference>
<evidence type="ECO:0000313" key="5">
    <source>
        <dbReference type="EMBL" id="CAF3575421.1"/>
    </source>
</evidence>
<feature type="compositionally biased region" description="Polar residues" evidence="2">
    <location>
        <begin position="252"/>
        <end position="276"/>
    </location>
</feature>
<dbReference type="PROSITE" id="PS50076">
    <property type="entry name" value="DNAJ_2"/>
    <property type="match status" value="1"/>
</dbReference>
<dbReference type="Gene3D" id="1.10.510.10">
    <property type="entry name" value="Transferase(Phosphotransferase) domain 1"/>
    <property type="match status" value="1"/>
</dbReference>
<feature type="region of interest" description="Disordered" evidence="2">
    <location>
        <begin position="1"/>
        <end position="42"/>
    </location>
</feature>
<organism evidence="5 6">
    <name type="scientific">Adineta steineri</name>
    <dbReference type="NCBI Taxonomy" id="433720"/>
    <lineage>
        <taxon>Eukaryota</taxon>
        <taxon>Metazoa</taxon>
        <taxon>Spiralia</taxon>
        <taxon>Gnathifera</taxon>
        <taxon>Rotifera</taxon>
        <taxon>Eurotatoria</taxon>
        <taxon>Bdelloidea</taxon>
        <taxon>Adinetida</taxon>
        <taxon>Adinetidae</taxon>
        <taxon>Adineta</taxon>
    </lineage>
</organism>
<feature type="compositionally biased region" description="Low complexity" evidence="2">
    <location>
        <begin position="2737"/>
        <end position="2764"/>
    </location>
</feature>
<dbReference type="InterPro" id="IPR007842">
    <property type="entry name" value="HEPN_dom"/>
</dbReference>
<feature type="compositionally biased region" description="Low complexity" evidence="2">
    <location>
        <begin position="2861"/>
        <end position="2887"/>
    </location>
</feature>
<reference evidence="5" key="1">
    <citation type="submission" date="2021-02" db="EMBL/GenBank/DDBJ databases">
        <authorList>
            <person name="Nowell W R."/>
        </authorList>
    </citation>
    <scope>NUCLEOTIDE SEQUENCE</scope>
</reference>
<feature type="compositionally biased region" description="Basic residues" evidence="2">
    <location>
        <begin position="3472"/>
        <end position="3484"/>
    </location>
</feature>
<dbReference type="InterPro" id="IPR001623">
    <property type="entry name" value="DnaJ_domain"/>
</dbReference>
<feature type="region of interest" description="Disordered" evidence="2">
    <location>
        <begin position="2967"/>
        <end position="3004"/>
    </location>
</feature>
<dbReference type="EMBL" id="CAJOAZ010000204">
    <property type="protein sequence ID" value="CAF3575421.1"/>
    <property type="molecule type" value="Genomic_DNA"/>
</dbReference>
<feature type="compositionally biased region" description="Low complexity" evidence="2">
    <location>
        <begin position="120"/>
        <end position="140"/>
    </location>
</feature>
<evidence type="ECO:0000259" key="3">
    <source>
        <dbReference type="PROSITE" id="PS50011"/>
    </source>
</evidence>
<feature type="compositionally biased region" description="Basic and acidic residues" evidence="2">
    <location>
        <begin position="2888"/>
        <end position="2910"/>
    </location>
</feature>
<dbReference type="InterPro" id="IPR036869">
    <property type="entry name" value="J_dom_sf"/>
</dbReference>
<dbReference type="InterPro" id="IPR001245">
    <property type="entry name" value="Ser-Thr/Tyr_kinase_cat_dom"/>
</dbReference>
<dbReference type="Pfam" id="PF05168">
    <property type="entry name" value="HEPN"/>
    <property type="match status" value="1"/>
</dbReference>
<feature type="compositionally biased region" description="Low complexity" evidence="2">
    <location>
        <begin position="216"/>
        <end position="240"/>
    </location>
</feature>
<comment type="caution">
    <text evidence="5">The sequence shown here is derived from an EMBL/GenBank/DDBJ whole genome shotgun (WGS) entry which is preliminary data.</text>
</comment>
<dbReference type="GO" id="GO:0004672">
    <property type="term" value="F:protein kinase activity"/>
    <property type="evidence" value="ECO:0007669"/>
    <property type="project" value="InterPro"/>
</dbReference>
<keyword evidence="1" id="KW-0547">Nucleotide-binding</keyword>
<feature type="region of interest" description="Disordered" evidence="2">
    <location>
        <begin position="2662"/>
        <end position="2767"/>
    </location>
</feature>
<dbReference type="SUPFAM" id="SSF46565">
    <property type="entry name" value="Chaperone J-domain"/>
    <property type="match status" value="1"/>
</dbReference>
<dbReference type="GO" id="GO:0005524">
    <property type="term" value="F:ATP binding"/>
    <property type="evidence" value="ECO:0007669"/>
    <property type="project" value="UniProtKB-UniRule"/>
</dbReference>
<feature type="region of interest" description="Disordered" evidence="2">
    <location>
        <begin position="88"/>
        <end position="190"/>
    </location>
</feature>
<evidence type="ECO:0000256" key="2">
    <source>
        <dbReference type="SAM" id="MobiDB-lite"/>
    </source>
</evidence>
<dbReference type="Proteomes" id="UP000663844">
    <property type="component" value="Unassembled WGS sequence"/>
</dbReference>
<dbReference type="Gene3D" id="1.20.120.330">
    <property type="entry name" value="Nucleotidyltransferases domain 2"/>
    <property type="match status" value="1"/>
</dbReference>
<accession>A0A818M567</accession>
<feature type="region of interest" description="Disordered" evidence="2">
    <location>
        <begin position="2851"/>
        <end position="2948"/>
    </location>
</feature>
<dbReference type="PROSITE" id="PS00109">
    <property type="entry name" value="PROTEIN_KINASE_TYR"/>
    <property type="match status" value="1"/>
</dbReference>
<protein>
    <submittedName>
        <fullName evidence="5">Uncharacterized protein</fullName>
    </submittedName>
</protein>
<dbReference type="SMART" id="SM00748">
    <property type="entry name" value="HEPN"/>
    <property type="match status" value="1"/>
</dbReference>
<feature type="region of interest" description="Disordered" evidence="2">
    <location>
        <begin position="3472"/>
        <end position="3493"/>
    </location>
</feature>
<feature type="compositionally biased region" description="Low complexity" evidence="2">
    <location>
        <begin position="97"/>
        <end position="112"/>
    </location>
</feature>
<feature type="compositionally biased region" description="Polar residues" evidence="2">
    <location>
        <begin position="148"/>
        <end position="174"/>
    </location>
</feature>
<dbReference type="SUPFAM" id="SSF81593">
    <property type="entry name" value="Nucleotidyltransferase substrate binding subunit/domain"/>
    <property type="match status" value="1"/>
</dbReference>
<name>A0A818M567_9BILA</name>
<feature type="domain" description="J" evidence="4">
    <location>
        <begin position="2778"/>
        <end position="2844"/>
    </location>
</feature>
<dbReference type="SUPFAM" id="SSF56112">
    <property type="entry name" value="Protein kinase-like (PK-like)"/>
    <property type="match status" value="1"/>
</dbReference>
<feature type="region of interest" description="Disordered" evidence="2">
    <location>
        <begin position="1225"/>
        <end position="1269"/>
    </location>
</feature>
<dbReference type="InterPro" id="IPR011009">
    <property type="entry name" value="Kinase-like_dom_sf"/>
</dbReference>
<feature type="compositionally biased region" description="Low complexity" evidence="2">
    <location>
        <begin position="2929"/>
        <end position="2946"/>
    </location>
</feature>
<feature type="region of interest" description="Disordered" evidence="2">
    <location>
        <begin position="1634"/>
        <end position="1653"/>
    </location>
</feature>
<dbReference type="InterPro" id="IPR017441">
    <property type="entry name" value="Protein_kinase_ATP_BS"/>
</dbReference>
<keyword evidence="1" id="KW-0067">ATP-binding</keyword>
<evidence type="ECO:0000313" key="6">
    <source>
        <dbReference type="Proteomes" id="UP000663844"/>
    </source>
</evidence>
<feature type="binding site" evidence="1">
    <location>
        <position position="3222"/>
    </location>
    <ligand>
        <name>ATP</name>
        <dbReference type="ChEBI" id="CHEBI:30616"/>
    </ligand>
</feature>
<dbReference type="PANTHER" id="PTHR46919">
    <property type="entry name" value="ZINC FINGER, C3HC4 TYPE (RING FINGER) FAMILY PROTEIN"/>
    <property type="match status" value="1"/>
</dbReference>
<dbReference type="PROSITE" id="PS50011">
    <property type="entry name" value="PROTEIN_KINASE_DOM"/>
    <property type="match status" value="1"/>
</dbReference>
<feature type="domain" description="Protein kinase" evidence="3">
    <location>
        <begin position="3195"/>
        <end position="3466"/>
    </location>
</feature>
<gene>
    <name evidence="5" type="ORF">OXD698_LOCUS5128</name>
</gene>
<feature type="compositionally biased region" description="Low complexity" evidence="2">
    <location>
        <begin position="2671"/>
        <end position="2682"/>
    </location>
</feature>
<dbReference type="InterPro" id="IPR000719">
    <property type="entry name" value="Prot_kinase_dom"/>
</dbReference>
<dbReference type="Gene3D" id="3.30.200.20">
    <property type="entry name" value="Phosphorylase Kinase, domain 1"/>
    <property type="match status" value="1"/>
</dbReference>
<evidence type="ECO:0000259" key="4">
    <source>
        <dbReference type="PROSITE" id="PS50076"/>
    </source>
</evidence>
<proteinExistence type="predicted"/>
<sequence>MDSRYSFSATMPQHDNQTSQTMKNSSESSLQNNVNPPTSTSTRYFHRAPLIFPQHHQQRLRTSSPRFSSSYLGPLNQHRSRFLSAWDLTPRPHTHNSSRQPSATTPTPTSLPEQFDEDSLSVNNNSLNNPLANTPTPSTSMSNPYEDGSQSSRQSMRSPGSNILSPTPSSTLIPKQNDMGFRSPKLNMQNSSRNTIGIASAPKSITKQHDENSHMPKSPIPRSSIPKSTRNTISSNSTSTLVPKQHDENSRSSRTTLHNSPRQTTATTQAVPSVPQQYVEDRTQLQTMPAKDFADLVMLPREWRRGEVCIPWARNHDYYNISWLENLWKYINEKLPNDLTTLENTNILYLQPLSRSSSASSSNNTISLYKLSKDIGLIQLPTVPSKDDLAIQKVLVKLNFHCIEPFPEIIRRHKLIDEYVPQLSCLGLLQIFKCRLRHFTQLKIQHEFNTLLNEHDMKLLRQYLSRIMTQQLDDSNIQCIKQLPIFDNAYLGNESNHYPQQQQQQHYKYISLNNILYIYESGIKLPIDLQPPKQCIHVTDSDSRILLDKLGYVIHDFTHVARYLITTIGQQQQLNIQQPQTPPTINLKNDHQKMLYLGKWLLVNCSNLILTDAVCQDTLSTCRLFLNRKGEICSCQQMFDPSSFHNNNKDKYLSLFELKYLPSQDLCSTNETLPLLKHLKLRQYYDIKCDELIDICEITMKESSSSTTGKRSLMFLLAEFIIDILSQNVKLIDEYSQTKRVTLKQYLNSTSWMPVMLERPHGYPLTLTWQGSIDTRRAFVNPRDLCDKLHGTLVGGIVLVTSLDLPEAFYVSSRPSNRSIFDMREIKLDILIKQLKCIVLCYQKSSSHEQKNETFDYLNLCKRLYETLSHLTNTNDILNEMRKCSLTEWIWNSINGFSSINHIFLIDKTHPLASYVQILPYELYNYRKFFESIGVKTQPEASKIEDLIRNQQQQPIDEHLLKWIKETYTTDRRLLQLINDYELKSLSKATNNNNNNNKTKNLNDEQTRITFSSTLDLSDDKVYLYLPDIFNKQTNIKETVVQALTTISKEKKTQLLNEEDYFIRKMSGSEYLKNLYDHYRAYNDLLLPNLNVLPKNVKDTLVLFALDHADNMMLNILKQHCCIPCTPNGRTLNKPSKLIHPYCRLASLYSDIDSLFPYGGQDSYLREDRLNVLKLLGMKCDDNLVTWPELVERCESIQRMRDYDLAHERSLALLQILNDMLTMSNSNPTRTFDESDDSSDRRSRQSSSSSSRDKSIHMNTSTSSSSILNTHEALHDKEARTRASLQLRELAFIPIKPRPQELNGINLIWMGDKYSNRLFKPKDVLSQHYEQLVCSTWPIAEQSKINQEQIIITKQVEHFLALDDAFKIEYKDILKQLDEISKLSIVNNSGTTIYNHQATSKYILDMSYAIYDYIQSFCFPHLQKSSEYEYRSSSMTTNQLEHYKNEIREFFKQRRLIYFTDPSSTDTYLFLSLEQLLWQSPNRSSTKISNHLKPYYYSIPISLQKTYKHFFLDLLQIKCQLEGKDLLYIIEQIKKKYGTKPIDKDDLSLLQNIYTLLIEQYSNVFHTKNQLYLPNVDCVLQPGPELYFYPFEREQILSTSSPSAQNEHYVHPSVDRRVCLKAGVKVQKNPIVSATVSSSSPPTNPNMINNSSTNNNSSRLFPKIFGNKKLESILARLDDPHINPQLVETMDESNPNIVLEFLLESNKHTQITNNLSDDDITIILKYFNDFLTSGFQGNFQKVRELKIFRPLWGIASNDDKQQPIQQCCSLENFSHVYILNEDWSNLIRRSFKRNFFTEQFHEKKTVLLMQKKIESLSKIFTHVRFIIPSDMEIFLQLCLPHFRKLDARSQANLIKYFTDDIDEKLFQHEKEQCRKQLHDHLEIYTQISNDHVHKIPTPISRSSRDPPEICPIYELYDPNIKNIRSILGVHHFPDEHFHTPTMLKFLKECGLRSYIPTDKCKQIMESIQLNVKQEGWTNEQRKRSKHLYEHLLSNWTRYDNSILDYKFLEPYQLHLERNDLLQLHEQYINSSDTNLTDHFRYTCIKLSDGELLKDVELCWTSSYLLPEFVCLEQYNDFTEQKQAIEQNALEFFKLNKKPSYALVQKNLSNLAKKFSLKYYKINNNPKSSQTIIPQQGTDETLISTLKMIYHYFQHEIKHERRAEIYKELEDRECIYSRTRRQFLHGKYFCLNLPIADEIPPFLFSLDQDFYEYKEFFLHIGVQPEPHPMLYGDILRKLSKVCDQDYLNSNELCKSLKAMECFFKYLAINSTINSQTKLPGLYLVTNDFKLVKSNDIVIMDDKTKLDYITKLAHDKFMFNPNERVLKLDANPASANTKQNSSVLHLKDIVDKIFVSQRPVLFTQKYEESFSITIPEDEESHRQRFLYNLERKYNQLLSSRHLHRCMARVIANHVARQQSPKIISMDDVENLIRQRLTFVKVTCVEYLETNLVYKKTQQKVDQSVDEKAVYLVAEGEENITLYISMKHTEQPYFTLCLARALSPCLGLSELQLDNSVMAALLATTIGQMSKFLNLVNVATEENILSTLKLQYIPSPGNVYGDDIEQLQQFNVEQHQILPGDLCVYRDNDLYIYCEVEKIIKEYPNQTNNTEQDHWSWSKKNTSSLIPTYIFICRVNDAKETQRIEAVNFYVLEHWSRIFDAVHTKPVDERESSRSSTASSSTTNTQGKSGSGVAGDKDKHNNNEKYSSSRRSERSTNDNAGFNSDPGFSNGFDNSKTYRQTSADSDSSSNLTSESQSESESAQTTEQDVIDKTELELTKTEIYNAVRQAFQLTGQERKKTVKKLLLKWHPDKNPGRERFAAEVFKHLRKQIDHFENDPLTSFFNTFNNFHHSPFSASDPKFSWNKHSSSSTNNKTNQQQQHQHPSSSSTTTDDRFGSYDNLNKDANDETKRSYQDIPNGNNNTKDHTDNNDTDANSKSRYSPHRSSSFRTAREEWQYRRQHGFPRRHGFFSTAEENATNNGNGTNSQTSGGKESPNARRKRNYQQSEADRWLKQAQHDLESAYSDMHSSTGQVAYDWACYKCYRAAEKALKAYHYYKDTGKNMTADIPGLLIGVDNDVREIGYKLYKWIGDPNRMQYPNAARFAKIPAEVFTVSQAEQAIEYTKELLKKIEDIIGGGIKKTKPNKKKIKQVQRKKKIKKRTKKKKKKVYVKRLKNTRKPKTKVTIEAEEIPVTKASAIILGKVLGQGGFGKVVEGKFQGRTVAVKIPLRKEDFEEALIEFKKLRNFRHRNIVEAIAYCKEPAMFVMEYMAGGTLNSWLHDGNNKYTPMNWFQGLALLTDISRGVKLLHDTSLLHGDLSSNNVLLTRDHTTAKISDFGSAQLIEKYINASLAGQIDEAVGAFRWMAPQRLRFSKPDNYSDVWSYGCILIEFLTHPRKIPFAAAGTAQLIAKLESYIEGDIRDLRIDLGEIDPDVPPLLQDLMYRCLKAKRVERPDYGEIADKLEYIHNWVTKKHSNSHSKFKTNNKRVHSSDIRTWR</sequence>
<dbReference type="PROSITE" id="PS00107">
    <property type="entry name" value="PROTEIN_KINASE_ATP"/>
    <property type="match status" value="1"/>
</dbReference>
<dbReference type="PANTHER" id="PTHR46919:SF2">
    <property type="entry name" value="SACSIN"/>
    <property type="match status" value="1"/>
</dbReference>
<feature type="compositionally biased region" description="Low complexity" evidence="2">
    <location>
        <begin position="2969"/>
        <end position="2988"/>
    </location>
</feature>